<protein>
    <submittedName>
        <fullName evidence="2">Uncharacterized protein</fullName>
    </submittedName>
</protein>
<evidence type="ECO:0000313" key="2">
    <source>
        <dbReference type="EMBL" id="EHO52964.1"/>
    </source>
</evidence>
<keyword evidence="1" id="KW-0812">Transmembrane</keyword>
<accession>H1LDX0</accession>
<keyword evidence="1" id="KW-0472">Membrane</keyword>
<dbReference type="STRING" id="797516.HMPREF9104_00795"/>
<dbReference type="Proteomes" id="UP000005025">
    <property type="component" value="Unassembled WGS sequence"/>
</dbReference>
<proteinExistence type="predicted"/>
<organism evidence="2 3">
    <name type="scientific">Lentilactobacillus kisonensis F0435</name>
    <dbReference type="NCBI Taxonomy" id="797516"/>
    <lineage>
        <taxon>Bacteria</taxon>
        <taxon>Bacillati</taxon>
        <taxon>Bacillota</taxon>
        <taxon>Bacilli</taxon>
        <taxon>Lactobacillales</taxon>
        <taxon>Lactobacillaceae</taxon>
        <taxon>Lentilactobacillus</taxon>
    </lineage>
</organism>
<feature type="transmembrane region" description="Helical" evidence="1">
    <location>
        <begin position="17"/>
        <end position="36"/>
    </location>
</feature>
<name>H1LDX0_9LACO</name>
<comment type="caution">
    <text evidence="2">The sequence shown here is derived from an EMBL/GenBank/DDBJ whole genome shotgun (WGS) entry which is preliminary data.</text>
</comment>
<dbReference type="AlphaFoldDB" id="H1LDX0"/>
<gene>
    <name evidence="2" type="ORF">HMPREF9104_00795</name>
</gene>
<keyword evidence="1" id="KW-1133">Transmembrane helix</keyword>
<dbReference type="EMBL" id="AGRJ01000078">
    <property type="protein sequence ID" value="EHO52964.1"/>
    <property type="molecule type" value="Genomic_DNA"/>
</dbReference>
<reference evidence="2 3" key="1">
    <citation type="submission" date="2011-09" db="EMBL/GenBank/DDBJ databases">
        <authorList>
            <person name="Weinstock G."/>
            <person name="Sodergren E."/>
            <person name="Clifton S."/>
            <person name="Fulton L."/>
            <person name="Fulton B."/>
            <person name="Courtney L."/>
            <person name="Fronick C."/>
            <person name="Harrison M."/>
            <person name="Strong C."/>
            <person name="Farmer C."/>
            <person name="Delahaunty K."/>
            <person name="Markovic C."/>
            <person name="Hall O."/>
            <person name="Minx P."/>
            <person name="Tomlinson C."/>
            <person name="Mitreva M."/>
            <person name="Hou S."/>
            <person name="Chen J."/>
            <person name="Wollam A."/>
            <person name="Pepin K.H."/>
            <person name="Johnson M."/>
            <person name="Bhonagiri V."/>
            <person name="Zhang X."/>
            <person name="Suruliraj S."/>
            <person name="Warren W."/>
            <person name="Chinwalla A."/>
            <person name="Mardis E.R."/>
            <person name="Wilson R.K."/>
        </authorList>
    </citation>
    <scope>NUCLEOTIDE SEQUENCE [LARGE SCALE GENOMIC DNA]</scope>
    <source>
        <strain evidence="2 3">F0435</strain>
    </source>
</reference>
<dbReference type="HOGENOM" id="CLU_3201287_0_0_9"/>
<evidence type="ECO:0000313" key="3">
    <source>
        <dbReference type="Proteomes" id="UP000005025"/>
    </source>
</evidence>
<evidence type="ECO:0000256" key="1">
    <source>
        <dbReference type="SAM" id="Phobius"/>
    </source>
</evidence>
<sequence length="45" mass="5041">MNYGSASHLISNSKGRLLGVSVIVLYLGLCRLYEFYGLSFELELN</sequence>